<gene>
    <name evidence="1" type="ORF">ETSY2_08635</name>
</gene>
<sequence length="173" mass="19219">MPGLRFSQSTDMAIHGLWALARLEAPKRFLLLSEIARPQNVSESYLSKVFQKLTREGLVKAVRGKRGGYALARLPAEISVGDVVRAMEAEEAQPMYRCLAEERCCAAAASCLLLTVFAEAERQMYEVLDRVSLADLMADAMQSNEPMAWLHQDLHAFAPHPPVPHPPHLLPSQ</sequence>
<dbReference type="PROSITE" id="PS01332">
    <property type="entry name" value="HTH_RRF2_1"/>
    <property type="match status" value="1"/>
</dbReference>
<dbReference type="AlphaFoldDB" id="W4MC20"/>
<evidence type="ECO:0000313" key="1">
    <source>
        <dbReference type="EMBL" id="ETX07889.1"/>
    </source>
</evidence>
<dbReference type="GO" id="GO:0003700">
    <property type="term" value="F:DNA-binding transcription factor activity"/>
    <property type="evidence" value="ECO:0007669"/>
    <property type="project" value="TreeGrafter"/>
</dbReference>
<evidence type="ECO:0000313" key="2">
    <source>
        <dbReference type="Proteomes" id="UP000019140"/>
    </source>
</evidence>
<comment type="caution">
    <text evidence="1">The sequence shown here is derived from an EMBL/GenBank/DDBJ whole genome shotgun (WGS) entry which is preliminary data.</text>
</comment>
<dbReference type="InterPro" id="IPR036390">
    <property type="entry name" value="WH_DNA-bd_sf"/>
</dbReference>
<dbReference type="Proteomes" id="UP000019140">
    <property type="component" value="Unassembled WGS sequence"/>
</dbReference>
<name>W4MC20_9BACT</name>
<dbReference type="EMBL" id="AZHX01000349">
    <property type="protein sequence ID" value="ETX07889.1"/>
    <property type="molecule type" value="Genomic_DNA"/>
</dbReference>
<dbReference type="InterPro" id="IPR030489">
    <property type="entry name" value="TR_Rrf2-type_CS"/>
</dbReference>
<protein>
    <recommendedName>
        <fullName evidence="3">Rrf2 family transcriptional regulator</fullName>
    </recommendedName>
</protein>
<proteinExistence type="predicted"/>
<dbReference type="Pfam" id="PF02082">
    <property type="entry name" value="Rrf2"/>
    <property type="match status" value="1"/>
</dbReference>
<dbReference type="InterPro" id="IPR036388">
    <property type="entry name" value="WH-like_DNA-bd_sf"/>
</dbReference>
<accession>W4MC20</accession>
<dbReference type="GO" id="GO:0005829">
    <property type="term" value="C:cytosol"/>
    <property type="evidence" value="ECO:0007669"/>
    <property type="project" value="TreeGrafter"/>
</dbReference>
<dbReference type="PANTHER" id="PTHR33221">
    <property type="entry name" value="WINGED HELIX-TURN-HELIX TRANSCRIPTIONAL REGULATOR, RRF2 FAMILY"/>
    <property type="match status" value="1"/>
</dbReference>
<dbReference type="PROSITE" id="PS51197">
    <property type="entry name" value="HTH_RRF2_2"/>
    <property type="match status" value="1"/>
</dbReference>
<dbReference type="PANTHER" id="PTHR33221:SF9">
    <property type="entry name" value="RRF2 FAMILY PROTEIN"/>
    <property type="match status" value="1"/>
</dbReference>
<keyword evidence="2" id="KW-1185">Reference proteome</keyword>
<dbReference type="NCBIfam" id="TIGR00738">
    <property type="entry name" value="rrf2_super"/>
    <property type="match status" value="1"/>
</dbReference>
<reference evidence="1 2" key="1">
    <citation type="journal article" date="2014" name="Nature">
        <title>An environmental bacterial taxon with a large and distinct metabolic repertoire.</title>
        <authorList>
            <person name="Wilson M.C."/>
            <person name="Mori T."/>
            <person name="Ruckert C."/>
            <person name="Uria A.R."/>
            <person name="Helf M.J."/>
            <person name="Takada K."/>
            <person name="Gernert C."/>
            <person name="Steffens U.A."/>
            <person name="Heycke N."/>
            <person name="Schmitt S."/>
            <person name="Rinke C."/>
            <person name="Helfrich E.J."/>
            <person name="Brachmann A.O."/>
            <person name="Gurgui C."/>
            <person name="Wakimoto T."/>
            <person name="Kracht M."/>
            <person name="Crusemann M."/>
            <person name="Hentschel U."/>
            <person name="Abe I."/>
            <person name="Matsunaga S."/>
            <person name="Kalinowski J."/>
            <person name="Takeyama H."/>
            <person name="Piel J."/>
        </authorList>
    </citation>
    <scope>NUCLEOTIDE SEQUENCE [LARGE SCALE GENOMIC DNA]</scope>
    <source>
        <strain evidence="2">TSY2</strain>
    </source>
</reference>
<dbReference type="HOGENOM" id="CLU_107144_0_1_7"/>
<organism evidence="1 2">
    <name type="scientific">Candidatus Entotheonella gemina</name>
    <dbReference type="NCBI Taxonomy" id="1429439"/>
    <lineage>
        <taxon>Bacteria</taxon>
        <taxon>Pseudomonadati</taxon>
        <taxon>Nitrospinota/Tectimicrobiota group</taxon>
        <taxon>Candidatus Tectimicrobiota</taxon>
        <taxon>Candidatus Entotheonellia</taxon>
        <taxon>Candidatus Entotheonellales</taxon>
        <taxon>Candidatus Entotheonellaceae</taxon>
        <taxon>Candidatus Entotheonella</taxon>
    </lineage>
</organism>
<dbReference type="Gene3D" id="1.10.10.10">
    <property type="entry name" value="Winged helix-like DNA-binding domain superfamily/Winged helix DNA-binding domain"/>
    <property type="match status" value="1"/>
</dbReference>
<dbReference type="InterPro" id="IPR000944">
    <property type="entry name" value="Tscrpt_reg_Rrf2"/>
</dbReference>
<evidence type="ECO:0008006" key="3">
    <source>
        <dbReference type="Google" id="ProtNLM"/>
    </source>
</evidence>
<dbReference type="SUPFAM" id="SSF46785">
    <property type="entry name" value="Winged helix' DNA-binding domain"/>
    <property type="match status" value="1"/>
</dbReference>